<feature type="chain" id="PRO_5039451263" evidence="3">
    <location>
        <begin position="21"/>
        <end position="301"/>
    </location>
</feature>
<dbReference type="PROSITE" id="PS51257">
    <property type="entry name" value="PROKAR_LIPOPROTEIN"/>
    <property type="match status" value="1"/>
</dbReference>
<sequence>MKISKVFLVTLATLGSAMLAGCSQKESASTKKVEELTIVQMQDENNPNAGEKNEGFRKDMEKSLGIKINEAEGMEYSVGIEAMKSGKIDVLLVTPMSYWQAKEVANAEPLVTTTSMGSTPYKTVFIVGKKDTKTKSLEDLKGKSFAFVDQASSSGYMYPKSTLINQLKLESDKLESPGYFFKNVAFSGKHDSSIMGVVKGDYDAAAVAAQIIPQLVQAGMIKEGDIRQIAETEEIPNAAFIVRSDLPKETKKKLKEFYLNYENKEYFKTFYGSESVRFTEAKDSDYESTKKMLEALNIKGE</sequence>
<comment type="similarity">
    <text evidence="1">Belongs to the phosphate/phosphite/phosphonate binding protein family.</text>
</comment>
<dbReference type="Gene3D" id="3.40.190.10">
    <property type="entry name" value="Periplasmic binding protein-like II"/>
    <property type="match status" value="2"/>
</dbReference>
<dbReference type="PANTHER" id="PTHR35841">
    <property type="entry name" value="PHOSPHONATES-BINDING PERIPLASMIC PROTEIN"/>
    <property type="match status" value="1"/>
</dbReference>
<evidence type="ECO:0000256" key="3">
    <source>
        <dbReference type="SAM" id="SignalP"/>
    </source>
</evidence>
<protein>
    <submittedName>
        <fullName evidence="4">Phosphonate transport system substrate-binding protein</fullName>
    </submittedName>
</protein>
<reference evidence="4 5" key="1">
    <citation type="submission" date="2017-02" db="EMBL/GenBank/DDBJ databases">
        <authorList>
            <person name="Peterson S.W."/>
        </authorList>
    </citation>
    <scope>NUCLEOTIDE SEQUENCE [LARGE SCALE GENOMIC DNA]</scope>
    <source>
        <strain evidence="4 5">ATCC BAA-1030</strain>
    </source>
</reference>
<feature type="signal peptide" evidence="3">
    <location>
        <begin position="1"/>
        <end position="20"/>
    </location>
</feature>
<keyword evidence="2 3" id="KW-0732">Signal</keyword>
<dbReference type="AlphaFoldDB" id="A0A1T4KCV3"/>
<evidence type="ECO:0000313" key="5">
    <source>
        <dbReference type="Proteomes" id="UP000190328"/>
    </source>
</evidence>
<evidence type="ECO:0000256" key="1">
    <source>
        <dbReference type="ARBA" id="ARBA00007162"/>
    </source>
</evidence>
<dbReference type="NCBIfam" id="TIGR01098">
    <property type="entry name" value="3A0109s03R"/>
    <property type="match status" value="1"/>
</dbReference>
<dbReference type="InterPro" id="IPR005770">
    <property type="entry name" value="PhnD"/>
</dbReference>
<gene>
    <name evidence="4" type="ORF">SAMN02745116_00197</name>
</gene>
<proteinExistence type="inferred from homology"/>
<dbReference type="CDD" id="cd01071">
    <property type="entry name" value="PBP2_PhnD_like"/>
    <property type="match status" value="1"/>
</dbReference>
<evidence type="ECO:0000256" key="2">
    <source>
        <dbReference type="ARBA" id="ARBA00022729"/>
    </source>
</evidence>
<dbReference type="Proteomes" id="UP000190328">
    <property type="component" value="Unassembled WGS sequence"/>
</dbReference>
<dbReference type="PANTHER" id="PTHR35841:SF1">
    <property type="entry name" value="PHOSPHONATES-BINDING PERIPLASMIC PROTEIN"/>
    <property type="match status" value="1"/>
</dbReference>
<accession>A0A1T4KCV3</accession>
<dbReference type="GO" id="GO:0055085">
    <property type="term" value="P:transmembrane transport"/>
    <property type="evidence" value="ECO:0007669"/>
    <property type="project" value="InterPro"/>
</dbReference>
<dbReference type="SUPFAM" id="SSF53850">
    <property type="entry name" value="Periplasmic binding protein-like II"/>
    <property type="match status" value="1"/>
</dbReference>
<dbReference type="STRING" id="263852.SAMN02745116_00197"/>
<dbReference type="GO" id="GO:0043190">
    <property type="term" value="C:ATP-binding cassette (ABC) transporter complex"/>
    <property type="evidence" value="ECO:0007669"/>
    <property type="project" value="InterPro"/>
</dbReference>
<dbReference type="Pfam" id="PF12974">
    <property type="entry name" value="Phosphonate-bd"/>
    <property type="match status" value="1"/>
</dbReference>
<name>A0A1T4KCV3_9ENTE</name>
<keyword evidence="5" id="KW-1185">Reference proteome</keyword>
<organism evidence="4 5">
    <name type="scientific">Pilibacter termitis</name>
    <dbReference type="NCBI Taxonomy" id="263852"/>
    <lineage>
        <taxon>Bacteria</taxon>
        <taxon>Bacillati</taxon>
        <taxon>Bacillota</taxon>
        <taxon>Bacilli</taxon>
        <taxon>Lactobacillales</taxon>
        <taxon>Enterococcaceae</taxon>
        <taxon>Pilibacter</taxon>
    </lineage>
</organism>
<evidence type="ECO:0000313" key="4">
    <source>
        <dbReference type="EMBL" id="SJZ40252.1"/>
    </source>
</evidence>
<dbReference type="EMBL" id="FUXI01000002">
    <property type="protein sequence ID" value="SJZ40252.1"/>
    <property type="molecule type" value="Genomic_DNA"/>
</dbReference>